<dbReference type="EMBL" id="LNXW01000013">
    <property type="protein sequence ID" value="KTC78823.1"/>
    <property type="molecule type" value="Genomic_DNA"/>
</dbReference>
<evidence type="ECO:0000313" key="3">
    <source>
        <dbReference type="Proteomes" id="UP000054921"/>
    </source>
</evidence>
<dbReference type="PATRIC" id="fig|28084.5.peg.909"/>
<dbReference type="EMBL" id="LR134173">
    <property type="protein sequence ID" value="VEB35685.1"/>
    <property type="molecule type" value="Genomic_DNA"/>
</dbReference>
<accession>A0A0W0S5V1</accession>
<evidence type="ECO:0000313" key="4">
    <source>
        <dbReference type="Proteomes" id="UP000277577"/>
    </source>
</evidence>
<organism evidence="1 3">
    <name type="scientific">Legionella cherrii</name>
    <dbReference type="NCBI Taxonomy" id="28084"/>
    <lineage>
        <taxon>Bacteria</taxon>
        <taxon>Pseudomonadati</taxon>
        <taxon>Pseudomonadota</taxon>
        <taxon>Gammaproteobacteria</taxon>
        <taxon>Legionellales</taxon>
        <taxon>Legionellaceae</taxon>
        <taxon>Legionella</taxon>
    </lineage>
</organism>
<name>A0A0W0S5V1_9GAMM</name>
<dbReference type="OrthoDB" id="5635875at2"/>
<protein>
    <submittedName>
        <fullName evidence="1">Uncharacterized protein</fullName>
    </submittedName>
</protein>
<dbReference type="STRING" id="28084.Lche_0843"/>
<dbReference type="RefSeq" id="WP_035901231.1">
    <property type="nucleotide sequence ID" value="NZ_CAAAIT010000002.1"/>
</dbReference>
<reference evidence="2 4" key="2">
    <citation type="submission" date="2018-12" db="EMBL/GenBank/DDBJ databases">
        <authorList>
            <consortium name="Pathogen Informatics"/>
        </authorList>
    </citation>
    <scope>NUCLEOTIDE SEQUENCE [LARGE SCALE GENOMIC DNA]</scope>
    <source>
        <strain evidence="2 4">NCTC11976</strain>
    </source>
</reference>
<keyword evidence="4" id="KW-1185">Reference proteome</keyword>
<dbReference type="Proteomes" id="UP000054921">
    <property type="component" value="Unassembled WGS sequence"/>
</dbReference>
<evidence type="ECO:0000313" key="2">
    <source>
        <dbReference type="EMBL" id="VEB35685.1"/>
    </source>
</evidence>
<evidence type="ECO:0000313" key="1">
    <source>
        <dbReference type="EMBL" id="KTC78823.1"/>
    </source>
</evidence>
<dbReference type="Proteomes" id="UP000277577">
    <property type="component" value="Chromosome"/>
</dbReference>
<reference evidence="1 3" key="1">
    <citation type="submission" date="2015-11" db="EMBL/GenBank/DDBJ databases">
        <title>Genomic analysis of 38 Legionella species identifies large and diverse effector repertoires.</title>
        <authorList>
            <person name="Burstein D."/>
            <person name="Amaro F."/>
            <person name="Zusman T."/>
            <person name="Lifshitz Z."/>
            <person name="Cohen O."/>
            <person name="Gilbert J.A."/>
            <person name="Pupko T."/>
            <person name="Shuman H.A."/>
            <person name="Segal G."/>
        </authorList>
    </citation>
    <scope>NUCLEOTIDE SEQUENCE [LARGE SCALE GENOMIC DNA]</scope>
    <source>
        <strain evidence="1 3">ORW</strain>
    </source>
</reference>
<proteinExistence type="predicted"/>
<dbReference type="Gene3D" id="1.10.287.130">
    <property type="match status" value="1"/>
</dbReference>
<sequence>MINNSQTCKMSKPIHEINQPLTAIKAYFGGRELRLQKNDLSPEPMANALQNIKYAESLQNKIYSMPDLIKQDNFTDIRSMNVLVTEITSLYSYEMEYYNIGLIMDFHKTTPYFMKMAELLANGICFQIIIHQDR</sequence>
<dbReference type="AlphaFoldDB" id="A0A0W0S5V1"/>
<gene>
    <name evidence="1" type="ORF">Lche_0843</name>
    <name evidence="2" type="ORF">NCTC11976_01483</name>
</gene>